<dbReference type="KEGG" id="gur:Gura_3013"/>
<dbReference type="EMBL" id="CP000698">
    <property type="protein sequence ID" value="ABQ27185.1"/>
    <property type="molecule type" value="Genomic_DNA"/>
</dbReference>
<dbReference type="OrthoDB" id="32974at2"/>
<evidence type="ECO:0000313" key="3">
    <source>
        <dbReference type="Proteomes" id="UP000006695"/>
    </source>
</evidence>
<dbReference type="Pfam" id="PF01850">
    <property type="entry name" value="PIN"/>
    <property type="match status" value="1"/>
</dbReference>
<proteinExistence type="predicted"/>
<dbReference type="Proteomes" id="UP000006695">
    <property type="component" value="Chromosome"/>
</dbReference>
<accession>A5G5W7</accession>
<evidence type="ECO:0000259" key="1">
    <source>
        <dbReference type="Pfam" id="PF01850"/>
    </source>
</evidence>
<evidence type="ECO:0000313" key="2">
    <source>
        <dbReference type="EMBL" id="ABQ27185.1"/>
    </source>
</evidence>
<gene>
    <name evidence="2" type="ordered locus">Gura_3013</name>
</gene>
<keyword evidence="3" id="KW-1185">Reference proteome</keyword>
<dbReference type="AlphaFoldDB" id="A5G5W7"/>
<protein>
    <submittedName>
        <fullName evidence="2">PilT protein domain protein</fullName>
    </submittedName>
</protein>
<reference evidence="2 3" key="1">
    <citation type="submission" date="2007-05" db="EMBL/GenBank/DDBJ databases">
        <title>Complete sequence of Geobacter uraniireducens Rf4.</title>
        <authorList>
            <consortium name="US DOE Joint Genome Institute"/>
            <person name="Copeland A."/>
            <person name="Lucas S."/>
            <person name="Lapidus A."/>
            <person name="Barry K."/>
            <person name="Detter J.C."/>
            <person name="Glavina del Rio T."/>
            <person name="Hammon N."/>
            <person name="Israni S."/>
            <person name="Dalin E."/>
            <person name="Tice H."/>
            <person name="Pitluck S."/>
            <person name="Chertkov O."/>
            <person name="Brettin T."/>
            <person name="Bruce D."/>
            <person name="Han C."/>
            <person name="Schmutz J."/>
            <person name="Larimer F."/>
            <person name="Land M."/>
            <person name="Hauser L."/>
            <person name="Kyrpides N."/>
            <person name="Mikhailova N."/>
            <person name="Shelobolina E."/>
            <person name="Aklujkar M."/>
            <person name="Lovley D."/>
            <person name="Richardson P."/>
        </authorList>
    </citation>
    <scope>NUCLEOTIDE SEQUENCE [LARGE SCALE GENOMIC DNA]</scope>
    <source>
        <strain evidence="2 3">Rf4</strain>
    </source>
</reference>
<sequence length="133" mass="14633">MIAVDTNILVRYAVKDDRNQAALATDFLARNRCFVLKTVLIELAWVLSSSAGYNLPRENVHERLLHILGLPDIETEDAAHVAQALTWYAEGMDFADALHLAGSVELAGLATFDRKFVATAEKLDAVPSVLLVR</sequence>
<organism evidence="2 3">
    <name type="scientific">Geotalea uraniireducens (strain Rf4)</name>
    <name type="common">Geobacter uraniireducens</name>
    <dbReference type="NCBI Taxonomy" id="351605"/>
    <lineage>
        <taxon>Bacteria</taxon>
        <taxon>Pseudomonadati</taxon>
        <taxon>Thermodesulfobacteriota</taxon>
        <taxon>Desulfuromonadia</taxon>
        <taxon>Geobacterales</taxon>
        <taxon>Geobacteraceae</taxon>
        <taxon>Geotalea</taxon>
    </lineage>
</organism>
<dbReference type="RefSeq" id="WP_011939854.1">
    <property type="nucleotide sequence ID" value="NC_009483.1"/>
</dbReference>
<dbReference type="InterPro" id="IPR002716">
    <property type="entry name" value="PIN_dom"/>
</dbReference>
<dbReference type="HOGENOM" id="CLU_121449_0_0_7"/>
<name>A5G5W7_GEOUR</name>
<feature type="domain" description="PIN" evidence="1">
    <location>
        <begin position="2"/>
        <end position="121"/>
    </location>
</feature>
<dbReference type="PANTHER" id="PTHR39664:SF2">
    <property type="entry name" value="NUCLEIC ACID-BINDING PROTEIN, CONTAINING PIN DOMAIN-RELATED"/>
    <property type="match status" value="1"/>
</dbReference>
<dbReference type="SUPFAM" id="SSF88723">
    <property type="entry name" value="PIN domain-like"/>
    <property type="match status" value="1"/>
</dbReference>
<dbReference type="Gene3D" id="3.40.50.1010">
    <property type="entry name" value="5'-nuclease"/>
    <property type="match status" value="1"/>
</dbReference>
<dbReference type="STRING" id="351605.Gura_3013"/>
<dbReference type="CDD" id="cd18683">
    <property type="entry name" value="PIN_VapC-like"/>
    <property type="match status" value="1"/>
</dbReference>
<dbReference type="PANTHER" id="PTHR39664">
    <property type="match status" value="1"/>
</dbReference>
<dbReference type="InterPro" id="IPR029060">
    <property type="entry name" value="PIN-like_dom_sf"/>
</dbReference>